<evidence type="ECO:0000313" key="2">
    <source>
        <dbReference type="EMBL" id="MEE2034359.1"/>
    </source>
</evidence>
<dbReference type="RefSeq" id="WP_330153731.1">
    <property type="nucleotide sequence ID" value="NZ_JAUZMZ010000139.1"/>
</dbReference>
<dbReference type="InterPro" id="IPR014746">
    <property type="entry name" value="Gln_synth/guanido_kin_cat_dom"/>
</dbReference>
<dbReference type="PANTHER" id="PTHR36510:SF1">
    <property type="entry name" value="GLUTAMATE--CYSTEINE LIGASE 2-RELATED"/>
    <property type="match status" value="1"/>
</dbReference>
<protein>
    <submittedName>
        <fullName evidence="2">Glutamate-cysteine ligase family protein</fullName>
    </submittedName>
</protein>
<dbReference type="Pfam" id="PF04107">
    <property type="entry name" value="GCS2"/>
    <property type="match status" value="1"/>
</dbReference>
<gene>
    <name evidence="2" type="ORF">Q8814_19940</name>
</gene>
<evidence type="ECO:0000313" key="3">
    <source>
        <dbReference type="Proteomes" id="UP001331936"/>
    </source>
</evidence>
<keyword evidence="2" id="KW-0436">Ligase</keyword>
<dbReference type="Gene3D" id="3.30.590.20">
    <property type="match status" value="1"/>
</dbReference>
<evidence type="ECO:0000256" key="1">
    <source>
        <dbReference type="ARBA" id="ARBA00048819"/>
    </source>
</evidence>
<dbReference type="EMBL" id="JAUZMZ010000139">
    <property type="protein sequence ID" value="MEE2034359.1"/>
    <property type="molecule type" value="Genomic_DNA"/>
</dbReference>
<dbReference type="InterPro" id="IPR006336">
    <property type="entry name" value="GCS2"/>
</dbReference>
<dbReference type="GO" id="GO:0016874">
    <property type="term" value="F:ligase activity"/>
    <property type="evidence" value="ECO:0007669"/>
    <property type="project" value="UniProtKB-KW"/>
</dbReference>
<organism evidence="2 3">
    <name type="scientific">Rhodococcus chondri</name>
    <dbReference type="NCBI Taxonomy" id="3065941"/>
    <lineage>
        <taxon>Bacteria</taxon>
        <taxon>Bacillati</taxon>
        <taxon>Actinomycetota</taxon>
        <taxon>Actinomycetes</taxon>
        <taxon>Mycobacteriales</taxon>
        <taxon>Nocardiaceae</taxon>
        <taxon>Rhodococcus</taxon>
    </lineage>
</organism>
<comment type="catalytic activity">
    <reaction evidence="1">
        <text>L-cysteine + L-glutamate + ATP = gamma-L-glutamyl-L-cysteine + ADP + phosphate + H(+)</text>
        <dbReference type="Rhea" id="RHEA:13285"/>
        <dbReference type="ChEBI" id="CHEBI:15378"/>
        <dbReference type="ChEBI" id="CHEBI:29985"/>
        <dbReference type="ChEBI" id="CHEBI:30616"/>
        <dbReference type="ChEBI" id="CHEBI:35235"/>
        <dbReference type="ChEBI" id="CHEBI:43474"/>
        <dbReference type="ChEBI" id="CHEBI:58173"/>
        <dbReference type="ChEBI" id="CHEBI:456216"/>
        <dbReference type="EC" id="6.3.2.2"/>
    </reaction>
</comment>
<keyword evidence="3" id="KW-1185">Reference proteome</keyword>
<dbReference type="PANTHER" id="PTHR36510">
    <property type="entry name" value="GLUTAMATE--CYSTEINE LIGASE 2-RELATED"/>
    <property type="match status" value="1"/>
</dbReference>
<comment type="caution">
    <text evidence="2">The sequence shown here is derived from an EMBL/GenBank/DDBJ whole genome shotgun (WGS) entry which is preliminary data.</text>
</comment>
<reference evidence="2 3" key="1">
    <citation type="submission" date="2023-08" db="EMBL/GenBank/DDBJ databases">
        <authorList>
            <person name="Girao M."/>
            <person name="Carvalho M.F."/>
        </authorList>
    </citation>
    <scope>NUCLEOTIDE SEQUENCE [LARGE SCALE GENOMIC DNA]</scope>
    <source>
        <strain evidence="2 3">CC-R104</strain>
    </source>
</reference>
<sequence>MSSPTIGVEEEFLLVDPESGSPRMCNAEVATAGLALDIDLQLELARCQIETATPVCATIPDLCHELHRARSSAAAAAAQTGAGLLAAAVPVAGPTPRTITDRPRYRRLADNFGSLAEHVICGCHVHIGSSPWTWCTDRCVIPRR</sequence>
<accession>A0ABU7JWS0</accession>
<dbReference type="InterPro" id="IPR050141">
    <property type="entry name" value="GCL_type2/YbdK_subfam"/>
</dbReference>
<proteinExistence type="predicted"/>
<dbReference type="SUPFAM" id="SSF55931">
    <property type="entry name" value="Glutamine synthetase/guanido kinase"/>
    <property type="match status" value="1"/>
</dbReference>
<dbReference type="Proteomes" id="UP001331936">
    <property type="component" value="Unassembled WGS sequence"/>
</dbReference>
<name>A0ABU7JWS0_9NOCA</name>